<comment type="caution">
    <text evidence="1">The sequence shown here is derived from an EMBL/GenBank/DDBJ whole genome shotgun (WGS) entry which is preliminary data.</text>
</comment>
<reference evidence="1" key="1">
    <citation type="submission" date="2023-11" db="EMBL/GenBank/DDBJ databases">
        <authorList>
            <person name="Poullet M."/>
        </authorList>
    </citation>
    <scope>NUCLEOTIDE SEQUENCE</scope>
    <source>
        <strain evidence="1">E1834</strain>
    </source>
</reference>
<protein>
    <submittedName>
        <fullName evidence="1">Uncharacterized protein</fullName>
    </submittedName>
</protein>
<evidence type="ECO:0000313" key="1">
    <source>
        <dbReference type="EMBL" id="CAK5021024.1"/>
    </source>
</evidence>
<keyword evidence="2" id="KW-1185">Reference proteome</keyword>
<dbReference type="EMBL" id="CAVMJV010000003">
    <property type="protein sequence ID" value="CAK5021024.1"/>
    <property type="molecule type" value="Genomic_DNA"/>
</dbReference>
<accession>A0ACB0XWD8</accession>
<gene>
    <name evidence="1" type="ORF">MENTE1834_LOCUS4605</name>
</gene>
<name>A0ACB0XWD8_MELEN</name>
<sequence>MLRQHIVVHTKEKPYVCEYVYQNDVFQNGVRCDKSYTQLHRLEKHKQTHAAERIIYKCAHPSCAKVVNYIFLNKSFLLGMRYSNIELASWDYCIC</sequence>
<evidence type="ECO:0000313" key="2">
    <source>
        <dbReference type="Proteomes" id="UP001497535"/>
    </source>
</evidence>
<proteinExistence type="predicted"/>
<organism evidence="1 2">
    <name type="scientific">Meloidogyne enterolobii</name>
    <name type="common">Root-knot nematode worm</name>
    <name type="synonym">Meloidogyne mayaguensis</name>
    <dbReference type="NCBI Taxonomy" id="390850"/>
    <lineage>
        <taxon>Eukaryota</taxon>
        <taxon>Metazoa</taxon>
        <taxon>Ecdysozoa</taxon>
        <taxon>Nematoda</taxon>
        <taxon>Chromadorea</taxon>
        <taxon>Rhabditida</taxon>
        <taxon>Tylenchina</taxon>
        <taxon>Tylenchomorpha</taxon>
        <taxon>Tylenchoidea</taxon>
        <taxon>Meloidogynidae</taxon>
        <taxon>Meloidogyninae</taxon>
        <taxon>Meloidogyne</taxon>
    </lineage>
</organism>
<dbReference type="Proteomes" id="UP001497535">
    <property type="component" value="Unassembled WGS sequence"/>
</dbReference>